<comment type="caution">
    <text evidence="1">The sequence shown here is derived from an EMBL/GenBank/DDBJ whole genome shotgun (WGS) entry which is preliminary data.</text>
</comment>
<proteinExistence type="predicted"/>
<sequence length="105" mass="12422">MFIKNQGWNGLRNEPGFQNFPRIGFRVDKKCFGPGHLKFSENPDFSERLRDISDLGTMRGISVDLHELRVGFRVKKKFGVWVTRPIPDINIFSRRYINKYLCWIC</sequence>
<dbReference type="EMBL" id="CAVMJV010000004">
    <property type="protein sequence ID" value="CAK5024519.1"/>
    <property type="molecule type" value="Genomic_DNA"/>
</dbReference>
<reference evidence="1" key="1">
    <citation type="submission" date="2023-11" db="EMBL/GenBank/DDBJ databases">
        <authorList>
            <person name="Poullet M."/>
        </authorList>
    </citation>
    <scope>NUCLEOTIDE SEQUENCE</scope>
    <source>
        <strain evidence="1">E1834</strain>
    </source>
</reference>
<keyword evidence="2" id="KW-1185">Reference proteome</keyword>
<dbReference type="Proteomes" id="UP001497535">
    <property type="component" value="Unassembled WGS sequence"/>
</dbReference>
<protein>
    <submittedName>
        <fullName evidence="1">Uncharacterized protein</fullName>
    </submittedName>
</protein>
<evidence type="ECO:0000313" key="2">
    <source>
        <dbReference type="Proteomes" id="UP001497535"/>
    </source>
</evidence>
<name>A0ACB0XYZ0_MELEN</name>
<gene>
    <name evidence="1" type="ORF">MENTE1834_LOCUS5520</name>
</gene>
<evidence type="ECO:0000313" key="1">
    <source>
        <dbReference type="EMBL" id="CAK5024519.1"/>
    </source>
</evidence>
<accession>A0ACB0XYZ0</accession>
<organism evidence="1 2">
    <name type="scientific">Meloidogyne enterolobii</name>
    <name type="common">Root-knot nematode worm</name>
    <name type="synonym">Meloidogyne mayaguensis</name>
    <dbReference type="NCBI Taxonomy" id="390850"/>
    <lineage>
        <taxon>Eukaryota</taxon>
        <taxon>Metazoa</taxon>
        <taxon>Ecdysozoa</taxon>
        <taxon>Nematoda</taxon>
        <taxon>Chromadorea</taxon>
        <taxon>Rhabditida</taxon>
        <taxon>Tylenchina</taxon>
        <taxon>Tylenchomorpha</taxon>
        <taxon>Tylenchoidea</taxon>
        <taxon>Meloidogynidae</taxon>
        <taxon>Meloidogyninae</taxon>
        <taxon>Meloidogyne</taxon>
    </lineage>
</organism>